<accession>A0A0B6ZHV6</accession>
<reference evidence="2" key="1">
    <citation type="submission" date="2014-12" db="EMBL/GenBank/DDBJ databases">
        <title>Insight into the proteome of Arion vulgaris.</title>
        <authorList>
            <person name="Aradska J."/>
            <person name="Bulat T."/>
            <person name="Smidak R."/>
            <person name="Sarate P."/>
            <person name="Gangsoo J."/>
            <person name="Sialana F."/>
            <person name="Bilban M."/>
            <person name="Lubec G."/>
        </authorList>
    </citation>
    <scope>NUCLEOTIDE SEQUENCE</scope>
    <source>
        <tissue evidence="2">Skin</tissue>
    </source>
</reference>
<organism evidence="2">
    <name type="scientific">Arion vulgaris</name>
    <dbReference type="NCBI Taxonomy" id="1028688"/>
    <lineage>
        <taxon>Eukaryota</taxon>
        <taxon>Metazoa</taxon>
        <taxon>Spiralia</taxon>
        <taxon>Lophotrochozoa</taxon>
        <taxon>Mollusca</taxon>
        <taxon>Gastropoda</taxon>
        <taxon>Heterobranchia</taxon>
        <taxon>Euthyneura</taxon>
        <taxon>Panpulmonata</taxon>
        <taxon>Eupulmonata</taxon>
        <taxon>Stylommatophora</taxon>
        <taxon>Helicina</taxon>
        <taxon>Arionoidea</taxon>
        <taxon>Arionidae</taxon>
        <taxon>Arion</taxon>
    </lineage>
</organism>
<feature type="region of interest" description="Disordered" evidence="1">
    <location>
        <begin position="1"/>
        <end position="60"/>
    </location>
</feature>
<evidence type="ECO:0000256" key="1">
    <source>
        <dbReference type="SAM" id="MobiDB-lite"/>
    </source>
</evidence>
<feature type="non-terminal residue" evidence="2">
    <location>
        <position position="101"/>
    </location>
</feature>
<evidence type="ECO:0000313" key="2">
    <source>
        <dbReference type="EMBL" id="CEK68214.1"/>
    </source>
</evidence>
<proteinExistence type="predicted"/>
<protein>
    <submittedName>
        <fullName evidence="2">Uncharacterized protein</fullName>
    </submittedName>
</protein>
<gene>
    <name evidence="2" type="primary">ORF65521</name>
</gene>
<feature type="compositionally biased region" description="Polar residues" evidence="1">
    <location>
        <begin position="44"/>
        <end position="58"/>
    </location>
</feature>
<name>A0A0B6ZHV6_9EUPU</name>
<dbReference type="EMBL" id="HACG01021349">
    <property type="protein sequence ID" value="CEK68214.1"/>
    <property type="molecule type" value="Transcribed_RNA"/>
</dbReference>
<dbReference type="AlphaFoldDB" id="A0A0B6ZHV6"/>
<sequence length="101" mass="11382">MAQRHPYNEPYKQKRSSTPKGSIGRGAAAHGYAPTHSPRLPVMQQHSTFNKQQSTGNFDPTLMANRWAEDVRKAAINQTFSLPNDVLEAYVEQLQGVWLDD</sequence>